<evidence type="ECO:0000313" key="2">
    <source>
        <dbReference type="Proteomes" id="UP001430953"/>
    </source>
</evidence>
<organism evidence="1 2">
    <name type="scientific">Cardiocondyla obscurior</name>
    <dbReference type="NCBI Taxonomy" id="286306"/>
    <lineage>
        <taxon>Eukaryota</taxon>
        <taxon>Metazoa</taxon>
        <taxon>Ecdysozoa</taxon>
        <taxon>Arthropoda</taxon>
        <taxon>Hexapoda</taxon>
        <taxon>Insecta</taxon>
        <taxon>Pterygota</taxon>
        <taxon>Neoptera</taxon>
        <taxon>Endopterygota</taxon>
        <taxon>Hymenoptera</taxon>
        <taxon>Apocrita</taxon>
        <taxon>Aculeata</taxon>
        <taxon>Formicoidea</taxon>
        <taxon>Formicidae</taxon>
        <taxon>Myrmicinae</taxon>
        <taxon>Cardiocondyla</taxon>
    </lineage>
</organism>
<reference evidence="1 2" key="1">
    <citation type="submission" date="2023-03" db="EMBL/GenBank/DDBJ databases">
        <title>High recombination rates correlate with genetic variation in Cardiocondyla obscurior ants.</title>
        <authorList>
            <person name="Errbii M."/>
        </authorList>
    </citation>
    <scope>NUCLEOTIDE SEQUENCE [LARGE SCALE GENOMIC DNA]</scope>
    <source>
        <strain evidence="1">Alpha-2009</strain>
        <tissue evidence="1">Whole body</tissue>
    </source>
</reference>
<comment type="caution">
    <text evidence="1">The sequence shown here is derived from an EMBL/GenBank/DDBJ whole genome shotgun (WGS) entry which is preliminary data.</text>
</comment>
<proteinExistence type="predicted"/>
<name>A0AAW2FLB0_9HYME</name>
<dbReference type="Proteomes" id="UP001430953">
    <property type="component" value="Unassembled WGS sequence"/>
</dbReference>
<evidence type="ECO:0000313" key="1">
    <source>
        <dbReference type="EMBL" id="KAL0116608.1"/>
    </source>
</evidence>
<dbReference type="AlphaFoldDB" id="A0AAW2FLB0"/>
<sequence>MNVLFTILERLCIKLTENVSCETEIKSLFNVKLICSYALNVSMVWKASCLGEATLSFFVAELLRIFAAAHRKDQGPEKCPVFSVQCVLKGSTFTSHILRGGGGLGKASCFSGATPDYVVTKLRCCASKSVSQKLFLFLLYPRRRDLN</sequence>
<dbReference type="EMBL" id="JADYXP020000009">
    <property type="protein sequence ID" value="KAL0116608.1"/>
    <property type="molecule type" value="Genomic_DNA"/>
</dbReference>
<protein>
    <submittedName>
        <fullName evidence="1">Uncharacterized protein</fullName>
    </submittedName>
</protein>
<keyword evidence="2" id="KW-1185">Reference proteome</keyword>
<accession>A0AAW2FLB0</accession>
<gene>
    <name evidence="1" type="ORF">PUN28_009919</name>
</gene>